<protein>
    <recommendedName>
        <fullName evidence="9">Tetraspanin</fullName>
    </recommendedName>
</protein>
<evidence type="ECO:0000256" key="4">
    <source>
        <dbReference type="ARBA" id="ARBA00022989"/>
    </source>
</evidence>
<evidence type="ECO:0000256" key="2">
    <source>
        <dbReference type="ARBA" id="ARBA00006840"/>
    </source>
</evidence>
<evidence type="ECO:0000313" key="8">
    <source>
        <dbReference type="Proteomes" id="UP000594263"/>
    </source>
</evidence>
<dbReference type="Pfam" id="PF00335">
    <property type="entry name" value="Tetraspanin"/>
    <property type="match status" value="1"/>
</dbReference>
<feature type="transmembrane region" description="Helical" evidence="6">
    <location>
        <begin position="12"/>
        <end position="34"/>
    </location>
</feature>
<evidence type="ECO:0000256" key="3">
    <source>
        <dbReference type="ARBA" id="ARBA00022692"/>
    </source>
</evidence>
<name>A0A7N0ZWP4_KALFE</name>
<dbReference type="GO" id="GO:0009734">
    <property type="term" value="P:auxin-activated signaling pathway"/>
    <property type="evidence" value="ECO:0007669"/>
    <property type="project" value="InterPro"/>
</dbReference>
<dbReference type="InterPro" id="IPR044991">
    <property type="entry name" value="TET_plant"/>
</dbReference>
<evidence type="ECO:0000256" key="1">
    <source>
        <dbReference type="ARBA" id="ARBA00004141"/>
    </source>
</evidence>
<dbReference type="AlphaFoldDB" id="A0A7N0ZWP4"/>
<dbReference type="Gramene" id="Kaladp0046s0288.1.v1.1">
    <property type="protein sequence ID" value="Kaladp0046s0288.1.v1.1"/>
    <property type="gene ID" value="Kaladp0046s0288.v1.1"/>
</dbReference>
<keyword evidence="4 6" id="KW-1133">Transmembrane helix</keyword>
<dbReference type="Proteomes" id="UP000594263">
    <property type="component" value="Unplaced"/>
</dbReference>
<evidence type="ECO:0000256" key="6">
    <source>
        <dbReference type="SAM" id="Phobius"/>
    </source>
</evidence>
<comment type="subcellular location">
    <subcellularLocation>
        <location evidence="1">Membrane</location>
        <topology evidence="1">Multi-pass membrane protein</topology>
    </subcellularLocation>
</comment>
<dbReference type="GO" id="GO:0016020">
    <property type="term" value="C:membrane"/>
    <property type="evidence" value="ECO:0007669"/>
    <property type="project" value="UniProtKB-SubCell"/>
</dbReference>
<reference evidence="7" key="1">
    <citation type="submission" date="2021-01" db="UniProtKB">
        <authorList>
            <consortium name="EnsemblPlants"/>
        </authorList>
    </citation>
    <scope>IDENTIFICATION</scope>
</reference>
<comment type="similarity">
    <text evidence="2">Belongs to the tetraspanin (TM4SF) family.</text>
</comment>
<sequence>MATKGSKSSHKTATCLNFIALLCSLLVIGSGIWVSGQPATRCSHAYRWHVVILGVLLLLVSLAGFVGSYWSKPDLLGFHLFCMACLATLLLIIVIFAYVVTHHTGAYRVPGGEYEEYQIGGFSDWLKDHVLGTTWEDTRRCLLTQTALCSYDLHSTPNVSPLQSGCCKPPTVCGFSYVNPTVWVNPVNPTAHIDCLLWSNDPTQLCYGCNSCKAGLLGSIRHEWRKTDVFLVTALAILILVYVVGCSAYKRAQTK</sequence>
<evidence type="ECO:0008006" key="9">
    <source>
        <dbReference type="Google" id="ProtNLM"/>
    </source>
</evidence>
<proteinExistence type="inferred from homology"/>
<dbReference type="EnsemblPlants" id="Kaladp0046s0288.1.v1.1">
    <property type="protein sequence ID" value="Kaladp0046s0288.1.v1.1"/>
    <property type="gene ID" value="Kaladp0046s0288.v1.1"/>
</dbReference>
<organism evidence="7 8">
    <name type="scientific">Kalanchoe fedtschenkoi</name>
    <name type="common">Lavender scallops</name>
    <name type="synonym">South American air plant</name>
    <dbReference type="NCBI Taxonomy" id="63787"/>
    <lineage>
        <taxon>Eukaryota</taxon>
        <taxon>Viridiplantae</taxon>
        <taxon>Streptophyta</taxon>
        <taxon>Embryophyta</taxon>
        <taxon>Tracheophyta</taxon>
        <taxon>Spermatophyta</taxon>
        <taxon>Magnoliopsida</taxon>
        <taxon>eudicotyledons</taxon>
        <taxon>Gunneridae</taxon>
        <taxon>Pentapetalae</taxon>
        <taxon>Saxifragales</taxon>
        <taxon>Crassulaceae</taxon>
        <taxon>Kalanchoe</taxon>
    </lineage>
</organism>
<keyword evidence="8" id="KW-1185">Reference proteome</keyword>
<keyword evidence="3 6" id="KW-0812">Transmembrane</keyword>
<dbReference type="PANTHER" id="PTHR32191">
    <property type="entry name" value="TETRASPANIN-8-RELATED"/>
    <property type="match status" value="1"/>
</dbReference>
<feature type="transmembrane region" description="Helical" evidence="6">
    <location>
        <begin position="46"/>
        <end position="66"/>
    </location>
</feature>
<feature type="transmembrane region" description="Helical" evidence="6">
    <location>
        <begin position="229"/>
        <end position="249"/>
    </location>
</feature>
<dbReference type="InterPro" id="IPR018499">
    <property type="entry name" value="Tetraspanin/Peripherin"/>
</dbReference>
<accession>A0A7N0ZWP4</accession>
<feature type="transmembrane region" description="Helical" evidence="6">
    <location>
        <begin position="78"/>
        <end position="100"/>
    </location>
</feature>
<evidence type="ECO:0000313" key="7">
    <source>
        <dbReference type="EnsemblPlants" id="Kaladp0046s0288.1.v1.1"/>
    </source>
</evidence>
<evidence type="ECO:0000256" key="5">
    <source>
        <dbReference type="ARBA" id="ARBA00023136"/>
    </source>
</evidence>
<dbReference type="OMA" id="TRCSHAY"/>
<keyword evidence="5 6" id="KW-0472">Membrane</keyword>